<dbReference type="PROSITE" id="PS00018">
    <property type="entry name" value="EF_HAND_1"/>
    <property type="match status" value="2"/>
</dbReference>
<feature type="domain" description="USP" evidence="6">
    <location>
        <begin position="796"/>
        <end position="1568"/>
    </location>
</feature>
<dbReference type="SMART" id="SM00054">
    <property type="entry name" value="EFh"/>
    <property type="match status" value="2"/>
</dbReference>
<evidence type="ECO:0000256" key="1">
    <source>
        <dbReference type="ARBA" id="ARBA00000707"/>
    </source>
</evidence>
<evidence type="ECO:0000259" key="7">
    <source>
        <dbReference type="PROSITE" id="PS51283"/>
    </source>
</evidence>
<feature type="domain" description="EF-hand" evidence="5">
    <location>
        <begin position="275"/>
        <end position="310"/>
    </location>
</feature>
<keyword evidence="3" id="KW-0106">Calcium</keyword>
<dbReference type="InterPro" id="IPR038765">
    <property type="entry name" value="Papain-like_cys_pep_sf"/>
</dbReference>
<accession>A0A8K0D8T1</accession>
<dbReference type="GO" id="GO:0004843">
    <property type="term" value="F:cysteine-type deubiquitinase activity"/>
    <property type="evidence" value="ECO:0007669"/>
    <property type="project" value="UniProtKB-EC"/>
</dbReference>
<dbReference type="GO" id="GO:0005794">
    <property type="term" value="C:Golgi apparatus"/>
    <property type="evidence" value="ECO:0007669"/>
    <property type="project" value="TreeGrafter"/>
</dbReference>
<dbReference type="Pfam" id="PF00443">
    <property type="entry name" value="UCH"/>
    <property type="match status" value="1"/>
</dbReference>
<evidence type="ECO:0000256" key="3">
    <source>
        <dbReference type="ARBA" id="ARBA00022837"/>
    </source>
</evidence>
<evidence type="ECO:0000256" key="4">
    <source>
        <dbReference type="SAM" id="MobiDB-lite"/>
    </source>
</evidence>
<feature type="region of interest" description="Disordered" evidence="4">
    <location>
        <begin position="1075"/>
        <end position="1110"/>
    </location>
</feature>
<comment type="caution">
    <text evidence="8">The sequence shown here is derived from an EMBL/GenBank/DDBJ whole genome shotgun (WGS) entry which is preliminary data.</text>
</comment>
<dbReference type="InterPro" id="IPR057368">
    <property type="entry name" value="USP32_N"/>
</dbReference>
<dbReference type="PROSITE" id="PS51283">
    <property type="entry name" value="DUSP"/>
    <property type="match status" value="1"/>
</dbReference>
<keyword evidence="9" id="KW-1185">Reference proteome</keyword>
<dbReference type="Gene3D" id="3.90.70.10">
    <property type="entry name" value="Cysteine proteinases"/>
    <property type="match status" value="2"/>
</dbReference>
<feature type="region of interest" description="Disordered" evidence="4">
    <location>
        <begin position="1415"/>
        <end position="1455"/>
    </location>
</feature>
<dbReference type="InterPro" id="IPR018247">
    <property type="entry name" value="EF_Hand_1_Ca_BS"/>
</dbReference>
<dbReference type="InterPro" id="IPR002048">
    <property type="entry name" value="EF_hand_dom"/>
</dbReference>
<dbReference type="InterPro" id="IPR035927">
    <property type="entry name" value="DUSP-like_sf"/>
</dbReference>
<evidence type="ECO:0000256" key="2">
    <source>
        <dbReference type="ARBA" id="ARBA00012759"/>
    </source>
</evidence>
<dbReference type="Pfam" id="PF06337">
    <property type="entry name" value="DUSP"/>
    <property type="match status" value="1"/>
</dbReference>
<evidence type="ECO:0000259" key="5">
    <source>
        <dbReference type="PROSITE" id="PS50222"/>
    </source>
</evidence>
<dbReference type="Gene3D" id="1.10.238.10">
    <property type="entry name" value="EF-hand"/>
    <property type="match status" value="2"/>
</dbReference>
<reference evidence="8" key="1">
    <citation type="submission" date="2019-08" db="EMBL/GenBank/DDBJ databases">
        <title>The genome of the North American firefly Photinus pyralis.</title>
        <authorList>
            <consortium name="Photinus pyralis genome working group"/>
            <person name="Fallon T.R."/>
            <person name="Sander Lower S.E."/>
            <person name="Weng J.-K."/>
        </authorList>
    </citation>
    <scope>NUCLEOTIDE SEQUENCE</scope>
    <source>
        <strain evidence="8">TRF0915ILg1</strain>
        <tissue evidence="8">Whole body</tissue>
    </source>
</reference>
<dbReference type="SUPFAM" id="SSF54001">
    <property type="entry name" value="Cysteine proteinases"/>
    <property type="match status" value="1"/>
</dbReference>
<dbReference type="OrthoDB" id="265776at2759"/>
<dbReference type="PANTHER" id="PTHR21646:SF76">
    <property type="entry name" value="UBIQUITIN CARBOXYL-TERMINAL HYDROLASE 32"/>
    <property type="match status" value="1"/>
</dbReference>
<dbReference type="SMART" id="SM00695">
    <property type="entry name" value="DUSP"/>
    <property type="match status" value="1"/>
</dbReference>
<dbReference type="GO" id="GO:0005509">
    <property type="term" value="F:calcium ion binding"/>
    <property type="evidence" value="ECO:0007669"/>
    <property type="project" value="InterPro"/>
</dbReference>
<dbReference type="InterPro" id="IPR011992">
    <property type="entry name" value="EF-hand-dom_pair"/>
</dbReference>
<dbReference type="EMBL" id="VTPC01004935">
    <property type="protein sequence ID" value="KAF2896560.1"/>
    <property type="molecule type" value="Genomic_DNA"/>
</dbReference>
<dbReference type="Pfam" id="PF13202">
    <property type="entry name" value="EF-hand_5"/>
    <property type="match status" value="2"/>
</dbReference>
<dbReference type="InterPro" id="IPR028889">
    <property type="entry name" value="USP"/>
</dbReference>
<dbReference type="SUPFAM" id="SSF47473">
    <property type="entry name" value="EF-hand"/>
    <property type="match status" value="2"/>
</dbReference>
<dbReference type="InterPro" id="IPR050185">
    <property type="entry name" value="Ub_carboxyl-term_hydrolase"/>
</dbReference>
<evidence type="ECO:0000313" key="9">
    <source>
        <dbReference type="Proteomes" id="UP000801492"/>
    </source>
</evidence>
<name>A0A8K0D8T1_IGNLU</name>
<feature type="compositionally biased region" description="Polar residues" evidence="4">
    <location>
        <begin position="1080"/>
        <end position="1095"/>
    </location>
</feature>
<dbReference type="PROSITE" id="PS50222">
    <property type="entry name" value="EF_HAND_2"/>
    <property type="match status" value="2"/>
</dbReference>
<feature type="domain" description="EF-hand" evidence="5">
    <location>
        <begin position="239"/>
        <end position="274"/>
    </location>
</feature>
<dbReference type="PROSITE" id="PS00973">
    <property type="entry name" value="USP_2"/>
    <property type="match status" value="1"/>
</dbReference>
<dbReference type="Proteomes" id="UP000801492">
    <property type="component" value="Unassembled WGS sequence"/>
</dbReference>
<dbReference type="SUPFAM" id="SSF143791">
    <property type="entry name" value="DUSP-like"/>
    <property type="match status" value="1"/>
</dbReference>
<feature type="domain" description="DUSP" evidence="7">
    <location>
        <begin position="438"/>
        <end position="630"/>
    </location>
</feature>
<dbReference type="InterPro" id="IPR006615">
    <property type="entry name" value="Pept_C19_DUSP"/>
</dbReference>
<dbReference type="InterPro" id="IPR018200">
    <property type="entry name" value="USP_CS"/>
</dbReference>
<dbReference type="FunFam" id="3.90.70.10:FF:000080">
    <property type="entry name" value="Ubiquitin carboxyl-terminal hydrolase 15"/>
    <property type="match status" value="1"/>
</dbReference>
<dbReference type="InterPro" id="IPR001394">
    <property type="entry name" value="Peptidase_C19_UCH"/>
</dbReference>
<feature type="region of interest" description="Disordered" evidence="4">
    <location>
        <begin position="543"/>
        <end position="573"/>
    </location>
</feature>
<evidence type="ECO:0000313" key="8">
    <source>
        <dbReference type="EMBL" id="KAF2896560.1"/>
    </source>
</evidence>
<feature type="compositionally biased region" description="Polar residues" evidence="4">
    <location>
        <begin position="1415"/>
        <end position="1428"/>
    </location>
</feature>
<sequence>MGAKDSKRSCLSYEDAVKRMSEAEFKRVCEAFKRLTGGGQLLSRHAFTQNVLGEGVPVTIADWLYAACGGGLRGIALRDLICGLVLLTKGTQEEKIKFLWTLYSNDAGTHITRADFQSALQIEGTLPSCYNSKPNIWWDRTVISLFGVGQDRVGFEHFRAWIQFNKEATVLSKWLLANSCVTLSSELETPTFYQTLAGVTHLEEQDICELEKCFWSLSSASPCGQLDLACVSALVSPPVPASACLGLFMALDVNGDGHVDFKELCCGISAACRGPTAERIKFCFKIFDMDRDGFLNSKELQHMIDILLFVAKENKIHFNNINRPIFSTLERLNAKQGRGSISSNICSKENNVALLEMEKVEVRAPLASQEQAFQDDGFGYVDENYKKVLESLRMRLNANECLSQEDFLIWGVDDNSLVSPLLQLLFEICHVSLGLKPHCRHHEYEIVSGWLAREESRGYRVGQFWYLISSDWWQSWLTYTTAARSNYDHCTCRLEHRIPVEEGIVCDESFTSSSTDYTSSHSNEFTSNSTDSMGDLLSRGDSCSIASSSGVSSSSGSGSKRNQGVPGPIDNSNLVAESSFKVGTLTGEGGRLKKDTPLVQHRDFELVPDSLWKALALWYGGPLPLPRQVIRPPGSQEVELELYPLNLRILRHQSPQPGSSTTWTSVVGGYGAAALSTAGLATTPVASPRRYLAHMAAFSRLANVRQVIEFLSSRLGLRTEDVRMWHIKENTILLDDENATLQDLGIQDSDQILLEVRSKDLTWPEELGAIASAATGSHGLISMDRRPTIALPPGATGLHNLGNTCFMNAALQAVSNTRPLTQYFQRDLQLCELNSSNPLGTRGQVARRYAELCRELWAGSTRSVAPLKLRWCVTRHAPHLGGGGQHDSQELLAWLLDALHEDLNRVSKKHYTELRDSDGRPDTIVAEEAWQQHLARDHSIITDLFYGQLKSKVTCQTCGHESVRFDAFNLLSLPLPMESFTLCEVLVIRLNGDTPTKYGLRLNSEAKYLELKQQLHLLCDIPPAHLLLAEVAYSQIKSIMSDEAKINPMSATELYAYELPYFESEAENICNNGDGELEVETSQSPLARSPETNNKPAGDPSSVSHSEDRTFKKPSIITQSNVYTDNPVKIPIYLVAVHRKCVRQETYFLSQHKTKPSLFGIPLLLGCNKYSTCQSLYEAVWGQVTRLLSPLPQSDQTNHAMDCDDSLGYEFPFTLKAVLQGGQICALCHWSHFCRGCSLPCSDDFLFDVCKIGQNNMCIAIDWDPTALHLRYQSSREKVWLEHESIFTCRKLHTEPIDLDYCLKAFTSEESLEAKYHCSKCQDKQPATKKLQIWRLPPILIIHLKRFDYVNNKWVKTQKVVNFPFKNFDPTGYLASVPQETILRHQQLIQKQKNLYESTNSTVLIEETEDSHKIISSQHNNDNGSMTNGDDAGTCSETSRLVNDDNSDLPKTNYTKNTEKLSKGVQEKNLNKVRERLVSTSLQKTPILDENLHDFHEHKLLDGQDPFDLKYQLYAVVSHSGLLNGGHYISYACNPNGHWYCYNDSSCREVPAENSTTSTETLHIENNNNEYKYGNKYSSKVSRSVNTTPLIRRKNYTANGKICDDDSISLNSVSDKNNEETSLDISMSRKVSNEENVNLNSTENCHESKSSLNSFKCAYSDAKIPKIDTSNAYILFYERSGLDYKPYLPDVVTNGLVVPEVELEDNESELRKQLCSIQ</sequence>
<dbReference type="Gene3D" id="3.10.20.90">
    <property type="entry name" value="Phosphatidylinositol 3-kinase Catalytic Subunit, Chain A, domain 1"/>
    <property type="match status" value="1"/>
</dbReference>
<dbReference type="PANTHER" id="PTHR21646">
    <property type="entry name" value="UBIQUITIN CARBOXYL-TERMINAL HYDROLASE"/>
    <property type="match status" value="1"/>
</dbReference>
<dbReference type="PROSITE" id="PS50235">
    <property type="entry name" value="USP_3"/>
    <property type="match status" value="1"/>
</dbReference>
<dbReference type="CDD" id="cd00051">
    <property type="entry name" value="EFh"/>
    <property type="match status" value="1"/>
</dbReference>
<gene>
    <name evidence="8" type="ORF">ILUMI_09610</name>
</gene>
<feature type="compositionally biased region" description="Low complexity" evidence="4">
    <location>
        <begin position="543"/>
        <end position="559"/>
    </location>
</feature>
<comment type="catalytic activity">
    <reaction evidence="1">
        <text>Thiol-dependent hydrolysis of ester, thioester, amide, peptide and isopeptide bonds formed by the C-terminal Gly of ubiquitin (a 76-residue protein attached to proteins as an intracellular targeting signal).</text>
        <dbReference type="EC" id="3.4.19.12"/>
    </reaction>
</comment>
<evidence type="ECO:0000259" key="6">
    <source>
        <dbReference type="PROSITE" id="PS50235"/>
    </source>
</evidence>
<protein>
    <recommendedName>
        <fullName evidence="2">ubiquitinyl hydrolase 1</fullName>
        <ecNumber evidence="2">3.4.19.12</ecNumber>
    </recommendedName>
</protein>
<dbReference type="PROSITE" id="PS00972">
    <property type="entry name" value="USP_1"/>
    <property type="match status" value="1"/>
</dbReference>
<dbReference type="GO" id="GO:0016579">
    <property type="term" value="P:protein deubiquitination"/>
    <property type="evidence" value="ECO:0007669"/>
    <property type="project" value="InterPro"/>
</dbReference>
<organism evidence="8 9">
    <name type="scientific">Ignelater luminosus</name>
    <name type="common">Cucubano</name>
    <name type="synonym">Pyrophorus luminosus</name>
    <dbReference type="NCBI Taxonomy" id="2038154"/>
    <lineage>
        <taxon>Eukaryota</taxon>
        <taxon>Metazoa</taxon>
        <taxon>Ecdysozoa</taxon>
        <taxon>Arthropoda</taxon>
        <taxon>Hexapoda</taxon>
        <taxon>Insecta</taxon>
        <taxon>Pterygota</taxon>
        <taxon>Neoptera</taxon>
        <taxon>Endopterygota</taxon>
        <taxon>Coleoptera</taxon>
        <taxon>Polyphaga</taxon>
        <taxon>Elateriformia</taxon>
        <taxon>Elateroidea</taxon>
        <taxon>Elateridae</taxon>
        <taxon>Agrypninae</taxon>
        <taxon>Pyrophorini</taxon>
        <taxon>Ignelater</taxon>
    </lineage>
</organism>
<proteinExistence type="predicted"/>
<dbReference type="Pfam" id="PF25265">
    <property type="entry name" value="USP32_N"/>
    <property type="match status" value="1"/>
</dbReference>
<dbReference type="Gene3D" id="3.30.2230.10">
    <property type="entry name" value="DUSP-like"/>
    <property type="match status" value="1"/>
</dbReference>
<dbReference type="EC" id="3.4.19.12" evidence="2"/>